<dbReference type="Proteomes" id="UP000266723">
    <property type="component" value="Unassembled WGS sequence"/>
</dbReference>
<organism evidence="2 3">
    <name type="scientific">Brassica cretica</name>
    <name type="common">Mustard</name>
    <dbReference type="NCBI Taxonomy" id="69181"/>
    <lineage>
        <taxon>Eukaryota</taxon>
        <taxon>Viridiplantae</taxon>
        <taxon>Streptophyta</taxon>
        <taxon>Embryophyta</taxon>
        <taxon>Tracheophyta</taxon>
        <taxon>Spermatophyta</taxon>
        <taxon>Magnoliopsida</taxon>
        <taxon>eudicotyledons</taxon>
        <taxon>Gunneridae</taxon>
        <taxon>Pentapetalae</taxon>
        <taxon>rosids</taxon>
        <taxon>malvids</taxon>
        <taxon>Brassicales</taxon>
        <taxon>Brassicaceae</taxon>
        <taxon>Brassiceae</taxon>
        <taxon>Brassica</taxon>
    </lineage>
</organism>
<comment type="caution">
    <text evidence="2">The sequence shown here is derived from an EMBL/GenBank/DDBJ whole genome shotgun (WGS) entry which is preliminary data.</text>
</comment>
<accession>A0ABQ7B525</accession>
<proteinExistence type="predicted"/>
<sequence length="75" mass="8456">MLGSALAVGQLPKKLFNLHKKRKEATPPKKSTTVMVLRCVNSKQDDSPRTPRDGQQPEQLNEIALSLVLRTKDRF</sequence>
<keyword evidence="3" id="KW-1185">Reference proteome</keyword>
<evidence type="ECO:0000313" key="3">
    <source>
        <dbReference type="Proteomes" id="UP000266723"/>
    </source>
</evidence>
<feature type="compositionally biased region" description="Basic and acidic residues" evidence="1">
    <location>
        <begin position="43"/>
        <end position="52"/>
    </location>
</feature>
<evidence type="ECO:0000256" key="1">
    <source>
        <dbReference type="SAM" id="MobiDB-lite"/>
    </source>
</evidence>
<name>A0ABQ7B525_BRACR</name>
<gene>
    <name evidence="2" type="ORF">DY000_02038079</name>
</gene>
<dbReference type="EMBL" id="QGKV02001507">
    <property type="protein sequence ID" value="KAF3527477.1"/>
    <property type="molecule type" value="Genomic_DNA"/>
</dbReference>
<feature type="region of interest" description="Disordered" evidence="1">
    <location>
        <begin position="40"/>
        <end position="62"/>
    </location>
</feature>
<protein>
    <submittedName>
        <fullName evidence="2">Uncharacterized protein</fullName>
    </submittedName>
</protein>
<reference evidence="2 3" key="1">
    <citation type="journal article" date="2020" name="BMC Genomics">
        <title>Intraspecific diversification of the crop wild relative Brassica cretica Lam. using demographic model selection.</title>
        <authorList>
            <person name="Kioukis A."/>
            <person name="Michalopoulou V.A."/>
            <person name="Briers L."/>
            <person name="Pirintsos S."/>
            <person name="Studholme D.J."/>
            <person name="Pavlidis P."/>
            <person name="Sarris P.F."/>
        </authorList>
    </citation>
    <scope>NUCLEOTIDE SEQUENCE [LARGE SCALE GENOMIC DNA]</scope>
    <source>
        <strain evidence="3">cv. PFS-1207/04</strain>
    </source>
</reference>
<evidence type="ECO:0000313" key="2">
    <source>
        <dbReference type="EMBL" id="KAF3527477.1"/>
    </source>
</evidence>